<gene>
    <name evidence="3" type="ORF">ACH5RR_028876</name>
</gene>
<comment type="similarity">
    <text evidence="1">Belongs to the QWRF family.</text>
</comment>
<sequence>MRSQEGETIMVYDHRHQPLKHQKKPKSREVSSRFLSSPSCTPPLDNGLVQSPKNTTNLSPLRQKPGRPSSDLRKQKGLESSGFMRGLWPSSSSNASQSPNLKPGSLAECIGNERLIDLAQRKSPEKSTFLSRQRSCTEFSRFDQNENNIAKEKHGNKPLFGASMRYTGKFKFPGRSSTSSSKSSNLSDDNLVPGRLSVDETALRRKSLGRKSDYLADIVIDSESDQSDINSGPSFGSPVIGKSFPASYMAPTVSSRLSGIELSSKYLQDSSTRSRRWSSDSSTVQKPVSSENSPKRFMSKSEMKRSISMKLYGIETSKLGGSPGRSNSPTVSEENKGWKMMSNMKPPTSPSRVKGVGNLLSIGLELLKGKKYSSGVSSPLGLGIGESVHQLRMFHNRLVQWRYANSRAEAVNSNITKQTESNLIFAWDSLTKLQRSVRQKKLQLQKEKLQMTLNYILQSQIKSLEGWSAIERQHQSAVTVTKDCLQSVVCKVPLVGGANMDPQSVSMALRAASDITGSIEFLHSNFSPKANKTAKISRELAEIVTQEKLLLEDCLEIFKIVSALEEVPSNKIP</sequence>
<dbReference type="PANTHER" id="PTHR31807">
    <property type="entry name" value="AUGMIN FAMILY MEMBER"/>
    <property type="match status" value="1"/>
</dbReference>
<keyword evidence="4" id="KW-1185">Reference proteome</keyword>
<feature type="region of interest" description="Disordered" evidence="2">
    <location>
        <begin position="318"/>
        <end position="352"/>
    </location>
</feature>
<feature type="region of interest" description="Disordered" evidence="2">
    <location>
        <begin position="1"/>
        <end position="106"/>
    </location>
</feature>
<evidence type="ECO:0000256" key="1">
    <source>
        <dbReference type="ARBA" id="ARBA00010016"/>
    </source>
</evidence>
<dbReference type="AlphaFoldDB" id="A0ABD2YTM6"/>
<feature type="region of interest" description="Disordered" evidence="2">
    <location>
        <begin position="171"/>
        <end position="193"/>
    </location>
</feature>
<dbReference type="Proteomes" id="UP001630127">
    <property type="component" value="Unassembled WGS sequence"/>
</dbReference>
<organism evidence="3 4">
    <name type="scientific">Cinchona calisaya</name>
    <dbReference type="NCBI Taxonomy" id="153742"/>
    <lineage>
        <taxon>Eukaryota</taxon>
        <taxon>Viridiplantae</taxon>
        <taxon>Streptophyta</taxon>
        <taxon>Embryophyta</taxon>
        <taxon>Tracheophyta</taxon>
        <taxon>Spermatophyta</taxon>
        <taxon>Magnoliopsida</taxon>
        <taxon>eudicotyledons</taxon>
        <taxon>Gunneridae</taxon>
        <taxon>Pentapetalae</taxon>
        <taxon>asterids</taxon>
        <taxon>lamiids</taxon>
        <taxon>Gentianales</taxon>
        <taxon>Rubiaceae</taxon>
        <taxon>Cinchonoideae</taxon>
        <taxon>Cinchoneae</taxon>
        <taxon>Cinchona</taxon>
    </lineage>
</organism>
<feature type="compositionally biased region" description="Low complexity" evidence="2">
    <location>
        <begin position="176"/>
        <end position="187"/>
    </location>
</feature>
<feature type="compositionally biased region" description="Low complexity" evidence="2">
    <location>
        <begin position="89"/>
        <end position="100"/>
    </location>
</feature>
<evidence type="ECO:0008006" key="5">
    <source>
        <dbReference type="Google" id="ProtNLM"/>
    </source>
</evidence>
<evidence type="ECO:0000313" key="3">
    <source>
        <dbReference type="EMBL" id="KAL3509475.1"/>
    </source>
</evidence>
<dbReference type="PANTHER" id="PTHR31807:SF31">
    <property type="entry name" value="QWRF MOTIF PROTEIN (DUF566)-RELATED"/>
    <property type="match status" value="1"/>
</dbReference>
<feature type="region of interest" description="Disordered" evidence="2">
    <location>
        <begin position="269"/>
        <end position="300"/>
    </location>
</feature>
<accession>A0ABD2YTM6</accession>
<name>A0ABD2YTM6_9GENT</name>
<dbReference type="Pfam" id="PF04484">
    <property type="entry name" value="QWRF"/>
    <property type="match status" value="1"/>
</dbReference>
<evidence type="ECO:0000256" key="2">
    <source>
        <dbReference type="SAM" id="MobiDB-lite"/>
    </source>
</evidence>
<comment type="caution">
    <text evidence="3">The sequence shown here is derived from an EMBL/GenBank/DDBJ whole genome shotgun (WGS) entry which is preliminary data.</text>
</comment>
<feature type="compositionally biased region" description="Basic residues" evidence="2">
    <location>
        <begin position="17"/>
        <end position="26"/>
    </location>
</feature>
<protein>
    <recommendedName>
        <fullName evidence="5">QWRF motif-containing protein 3</fullName>
    </recommendedName>
</protein>
<evidence type="ECO:0000313" key="4">
    <source>
        <dbReference type="Proteomes" id="UP001630127"/>
    </source>
</evidence>
<dbReference type="EMBL" id="JBJUIK010000012">
    <property type="protein sequence ID" value="KAL3509475.1"/>
    <property type="molecule type" value="Genomic_DNA"/>
</dbReference>
<dbReference type="InterPro" id="IPR007573">
    <property type="entry name" value="QWRF"/>
</dbReference>
<reference evidence="3 4" key="1">
    <citation type="submission" date="2024-11" db="EMBL/GenBank/DDBJ databases">
        <title>A near-complete genome assembly of Cinchona calisaya.</title>
        <authorList>
            <person name="Lian D.C."/>
            <person name="Zhao X.W."/>
            <person name="Wei L."/>
        </authorList>
    </citation>
    <scope>NUCLEOTIDE SEQUENCE [LARGE SCALE GENOMIC DNA]</scope>
    <source>
        <tissue evidence="3">Nenye</tissue>
    </source>
</reference>
<proteinExistence type="inferred from homology"/>
<feature type="compositionally biased region" description="Polar residues" evidence="2">
    <location>
        <begin position="48"/>
        <end position="60"/>
    </location>
</feature>